<dbReference type="AlphaFoldDB" id="X1GDI8"/>
<sequence length="105" mass="11924">TSVKFSDPAQHAVVRPYKEVSRSFAKKMRAHRTDTGINDHNVQAACLEAGERILKYQRRRAKVEARNTMGDIHKPCTRCMGKHHPFHNTHVPVLCSKIGKEGHDP</sequence>
<feature type="non-terminal residue" evidence="1">
    <location>
        <position position="1"/>
    </location>
</feature>
<reference evidence="1" key="1">
    <citation type="journal article" date="2014" name="Front. Microbiol.">
        <title>High frequency of phylogenetically diverse reductive dehalogenase-homologous genes in deep subseafloor sedimentary metagenomes.</title>
        <authorList>
            <person name="Kawai M."/>
            <person name="Futagami T."/>
            <person name="Toyoda A."/>
            <person name="Takaki Y."/>
            <person name="Nishi S."/>
            <person name="Hori S."/>
            <person name="Arai W."/>
            <person name="Tsubouchi T."/>
            <person name="Morono Y."/>
            <person name="Uchiyama I."/>
            <person name="Ito T."/>
            <person name="Fujiyama A."/>
            <person name="Inagaki F."/>
            <person name="Takami H."/>
        </authorList>
    </citation>
    <scope>NUCLEOTIDE SEQUENCE</scope>
    <source>
        <strain evidence="1">Expedition CK06-06</strain>
    </source>
</reference>
<accession>X1GDI8</accession>
<dbReference type="EMBL" id="BARU01019657">
    <property type="protein sequence ID" value="GAH55292.1"/>
    <property type="molecule type" value="Genomic_DNA"/>
</dbReference>
<gene>
    <name evidence="1" type="ORF">S03H2_32351</name>
</gene>
<comment type="caution">
    <text evidence="1">The sequence shown here is derived from an EMBL/GenBank/DDBJ whole genome shotgun (WGS) entry which is preliminary data.</text>
</comment>
<organism evidence="1">
    <name type="scientific">marine sediment metagenome</name>
    <dbReference type="NCBI Taxonomy" id="412755"/>
    <lineage>
        <taxon>unclassified sequences</taxon>
        <taxon>metagenomes</taxon>
        <taxon>ecological metagenomes</taxon>
    </lineage>
</organism>
<proteinExistence type="predicted"/>
<protein>
    <submittedName>
        <fullName evidence="1">Uncharacterized protein</fullName>
    </submittedName>
</protein>
<evidence type="ECO:0000313" key="1">
    <source>
        <dbReference type="EMBL" id="GAH55292.1"/>
    </source>
</evidence>
<name>X1GDI8_9ZZZZ</name>